<comment type="caution">
    <text evidence="1">The sequence shown here is derived from an EMBL/GenBank/DDBJ whole genome shotgun (WGS) entry which is preliminary data.</text>
</comment>
<evidence type="ECO:0000313" key="2">
    <source>
        <dbReference type="Proteomes" id="UP000596932"/>
    </source>
</evidence>
<protein>
    <recommendedName>
        <fullName evidence="3">Primosomal replication protein PriB/PriC domain protein</fullName>
    </recommendedName>
</protein>
<sequence>MNLEQARAILQRYVDAEQEVLLGKSTSFGGRTLTMVDLGEIRRGRQEWERKVQSLERLAGGQSRPYKLATFE</sequence>
<name>A0A931D8U8_9PSED</name>
<accession>A0A931D8U8</accession>
<dbReference type="EMBL" id="JACFYX010000022">
    <property type="protein sequence ID" value="MBG0837412.1"/>
    <property type="molecule type" value="Genomic_DNA"/>
</dbReference>
<organism evidence="1 2">
    <name type="scientific">Pseudomonas chaetocerotis</name>
    <dbReference type="NCBI Taxonomy" id="2758695"/>
    <lineage>
        <taxon>Bacteria</taxon>
        <taxon>Pseudomonadati</taxon>
        <taxon>Pseudomonadota</taxon>
        <taxon>Gammaproteobacteria</taxon>
        <taxon>Pseudomonadales</taxon>
        <taxon>Pseudomonadaceae</taxon>
        <taxon>Pseudomonas</taxon>
    </lineage>
</organism>
<evidence type="ECO:0008006" key="3">
    <source>
        <dbReference type="Google" id="ProtNLM"/>
    </source>
</evidence>
<keyword evidence="2" id="KW-1185">Reference proteome</keyword>
<reference evidence="1" key="1">
    <citation type="submission" date="2020-07" db="EMBL/GenBank/DDBJ databases">
        <title>Pseudomonas chaetoceroseae sp. nov., a new member of the Pseudomonas oleovorans group isolated from a culture of Chaetoceros calcitrans.</title>
        <authorList>
            <person name="Girard L."/>
            <person name="Lood C."/>
            <person name="De Mot R."/>
            <person name="Baudart J."/>
        </authorList>
    </citation>
    <scope>NUCLEOTIDE SEQUENCE</scope>
    <source>
        <strain evidence="1">536</strain>
    </source>
</reference>
<dbReference type="AlphaFoldDB" id="A0A931D8U8"/>
<dbReference type="Proteomes" id="UP000596932">
    <property type="component" value="Unassembled WGS sequence"/>
</dbReference>
<gene>
    <name evidence="1" type="ORF">H3221_20040</name>
</gene>
<proteinExistence type="predicted"/>
<evidence type="ECO:0000313" key="1">
    <source>
        <dbReference type="EMBL" id="MBG0837412.1"/>
    </source>
</evidence>